<feature type="region of interest" description="Disordered" evidence="1">
    <location>
        <begin position="465"/>
        <end position="512"/>
    </location>
</feature>
<dbReference type="OrthoDB" id="5874084at2759"/>
<accession>A0A016VL12</accession>
<dbReference type="EMBL" id="JARK01001344">
    <property type="protein sequence ID" value="EYC28309.1"/>
    <property type="molecule type" value="Genomic_DNA"/>
</dbReference>
<feature type="compositionally biased region" description="Basic and acidic residues" evidence="1">
    <location>
        <begin position="171"/>
        <end position="193"/>
    </location>
</feature>
<feature type="compositionally biased region" description="Basic and acidic residues" evidence="1">
    <location>
        <begin position="678"/>
        <end position="702"/>
    </location>
</feature>
<feature type="compositionally biased region" description="Basic and acidic residues" evidence="1">
    <location>
        <begin position="102"/>
        <end position="112"/>
    </location>
</feature>
<reference evidence="3" key="1">
    <citation type="journal article" date="2015" name="Nat. Genet.">
        <title>The genome and transcriptome of the zoonotic hookworm Ancylostoma ceylanicum identify infection-specific gene families.</title>
        <authorList>
            <person name="Schwarz E.M."/>
            <person name="Hu Y."/>
            <person name="Antoshechkin I."/>
            <person name="Miller M.M."/>
            <person name="Sternberg P.W."/>
            <person name="Aroian R.V."/>
        </authorList>
    </citation>
    <scope>NUCLEOTIDE SEQUENCE</scope>
    <source>
        <strain evidence="3">HY135</strain>
    </source>
</reference>
<dbReference type="Proteomes" id="UP000024635">
    <property type="component" value="Unassembled WGS sequence"/>
</dbReference>
<evidence type="ECO:0000313" key="3">
    <source>
        <dbReference type="Proteomes" id="UP000024635"/>
    </source>
</evidence>
<evidence type="ECO:0000313" key="2">
    <source>
        <dbReference type="EMBL" id="EYC28309.1"/>
    </source>
</evidence>
<feature type="region of interest" description="Disordered" evidence="1">
    <location>
        <begin position="658"/>
        <end position="720"/>
    </location>
</feature>
<feature type="compositionally biased region" description="Polar residues" evidence="1">
    <location>
        <begin position="373"/>
        <end position="387"/>
    </location>
</feature>
<evidence type="ECO:0000256" key="1">
    <source>
        <dbReference type="SAM" id="MobiDB-lite"/>
    </source>
</evidence>
<gene>
    <name evidence="2" type="primary">Acey_s0008.g83</name>
    <name evidence="2" type="synonym">Acey-F41G3.3</name>
    <name evidence="2" type="ORF">Y032_0008g83</name>
</gene>
<dbReference type="AlphaFoldDB" id="A0A016VL12"/>
<feature type="region of interest" description="Disordered" evidence="1">
    <location>
        <begin position="102"/>
        <end position="210"/>
    </location>
</feature>
<name>A0A016VL12_9BILA</name>
<feature type="compositionally biased region" description="Polar residues" evidence="1">
    <location>
        <begin position="468"/>
        <end position="487"/>
    </location>
</feature>
<protein>
    <submittedName>
        <fullName evidence="2">Uncharacterized protein</fullName>
    </submittedName>
</protein>
<feature type="region of interest" description="Disordered" evidence="1">
    <location>
        <begin position="1"/>
        <end position="28"/>
    </location>
</feature>
<proteinExistence type="predicted"/>
<feature type="compositionally biased region" description="Basic and acidic residues" evidence="1">
    <location>
        <begin position="321"/>
        <end position="372"/>
    </location>
</feature>
<feature type="compositionally biased region" description="Polar residues" evidence="1">
    <location>
        <begin position="126"/>
        <end position="138"/>
    </location>
</feature>
<organism evidence="2 3">
    <name type="scientific">Ancylostoma ceylanicum</name>
    <dbReference type="NCBI Taxonomy" id="53326"/>
    <lineage>
        <taxon>Eukaryota</taxon>
        <taxon>Metazoa</taxon>
        <taxon>Ecdysozoa</taxon>
        <taxon>Nematoda</taxon>
        <taxon>Chromadorea</taxon>
        <taxon>Rhabditida</taxon>
        <taxon>Rhabditina</taxon>
        <taxon>Rhabditomorpha</taxon>
        <taxon>Strongyloidea</taxon>
        <taxon>Ancylostomatidae</taxon>
        <taxon>Ancylostomatinae</taxon>
        <taxon>Ancylostoma</taxon>
    </lineage>
</organism>
<comment type="caution">
    <text evidence="2">The sequence shown here is derived from an EMBL/GenBank/DDBJ whole genome shotgun (WGS) entry which is preliminary data.</text>
</comment>
<keyword evidence="3" id="KW-1185">Reference proteome</keyword>
<feature type="region of interest" description="Disordered" evidence="1">
    <location>
        <begin position="291"/>
        <end position="406"/>
    </location>
</feature>
<sequence length="720" mass="81678">MSAARGVKYQRQTVCRKRSTEDEAVGSRLEPRRYSDDCNVYDMYDVVYYEEDRPQDNRRSYAEKEKWNVPEEHYDDAPPRQGRHIARIQISNQDMENRNIGESEQHSKEQATEQRSVNAVKRNPASHKNAQVTVTCNPRNIPPAPPAPSEVAMRANVPKAPPVTVANNGRGEAKSDGRRDPERSMAVRQEKALSHGSSTEGKRATQAMDKPGRMIVVNMGRSPQASRGARPTMGSNGKHQTNPFLNGVAEKRPHFEASPPQQINNVQEVVQRMNSGDWPIKIDDERCSVRSNQDVRVDRAQMGQRQQEKAHNWETLQRNKPAKEQCEPLDNIERRTSSSLSRSREKKVEKCSVDDDKRMQRLSEEDGYRSDNSEPCEQHTSVSTDSAFASEDYPRDHQPATLPNVSKSNAGALKHMEIEARKLLLYFKSHRVLLNYLGIGLTESLWHHISALPIRDVQISVIEDTRPSPGSTNPEMNNFITAPSKTLPSCAPTKRSKPRREERSAPAQSPRLVALERQLRTDVLDNDWDDESRGCFSDGEGERRDGKKVESRGGRFVKKSAAALIAKKQGYASSNEVEEPNSSEIVDPRIASEIRALREREEELRRSRTELGLPTLDDVMSKYNDRSLPMQGGLRSAHSYDQLHQLANGMYCMSQSERFSQATREKENFSRSSATQSSHKDYSKKSNRAQHDSYVKRPENSGKPRNKHSRQESYSNHSDL</sequence>